<dbReference type="Proteomes" id="UP000504636">
    <property type="component" value="Unplaced"/>
</dbReference>
<feature type="domain" description="Yeast cell wall synthesis Kre9/Knh1-like N-terminal" evidence="4">
    <location>
        <begin position="24"/>
        <end position="128"/>
    </location>
</feature>
<keyword evidence="1 2" id="KW-0732">Signal</keyword>
<dbReference type="GeneID" id="54469983"/>
<dbReference type="Pfam" id="PF05390">
    <property type="entry name" value="Kre9_KNH1_C"/>
    <property type="match status" value="1"/>
</dbReference>
<reference evidence="7" key="2">
    <citation type="submission" date="2020-04" db="EMBL/GenBank/DDBJ databases">
        <authorList>
            <consortium name="NCBI Genome Project"/>
        </authorList>
    </citation>
    <scope>NUCLEOTIDE SEQUENCE</scope>
    <source>
        <strain evidence="7">CBS 304.34</strain>
    </source>
</reference>
<dbReference type="InterPro" id="IPR045328">
    <property type="entry name" value="Kre9/Knh1"/>
</dbReference>
<feature type="chain" id="PRO_5044628986" evidence="2">
    <location>
        <begin position="19"/>
        <end position="261"/>
    </location>
</feature>
<dbReference type="GO" id="GO:0006078">
    <property type="term" value="P:(1-&gt;6)-beta-D-glucan biosynthetic process"/>
    <property type="evidence" value="ECO:0007669"/>
    <property type="project" value="InterPro"/>
</dbReference>
<proteinExistence type="predicted"/>
<gene>
    <name evidence="5 7" type="ORF">BDZ99DRAFT_98523</name>
</gene>
<evidence type="ECO:0000259" key="3">
    <source>
        <dbReference type="Pfam" id="PF05390"/>
    </source>
</evidence>
<organism evidence="5">
    <name type="scientific">Mytilinidion resinicola</name>
    <dbReference type="NCBI Taxonomy" id="574789"/>
    <lineage>
        <taxon>Eukaryota</taxon>
        <taxon>Fungi</taxon>
        <taxon>Dikarya</taxon>
        <taxon>Ascomycota</taxon>
        <taxon>Pezizomycotina</taxon>
        <taxon>Dothideomycetes</taxon>
        <taxon>Pleosporomycetidae</taxon>
        <taxon>Mytilinidiales</taxon>
        <taxon>Mytilinidiaceae</taxon>
        <taxon>Mytilinidion</taxon>
    </lineage>
</organism>
<name>A0A6A6YCG7_9PEZI</name>
<protein>
    <submittedName>
        <fullName evidence="5 7">Beta-1,6-glucan boisynthesis protein-like protein</fullName>
    </submittedName>
</protein>
<feature type="signal peptide" evidence="2">
    <location>
        <begin position="1"/>
        <end position="18"/>
    </location>
</feature>
<dbReference type="InterPro" id="IPR018466">
    <property type="entry name" value="Kre9/Knh1-like_N"/>
</dbReference>
<dbReference type="PANTHER" id="PTHR28154">
    <property type="entry name" value="CELL WALL SYNTHESIS PROTEIN KNH1-RELATED"/>
    <property type="match status" value="1"/>
</dbReference>
<dbReference type="EMBL" id="MU003708">
    <property type="protein sequence ID" value="KAF2805795.1"/>
    <property type="molecule type" value="Genomic_DNA"/>
</dbReference>
<dbReference type="InterPro" id="IPR008659">
    <property type="entry name" value="Kre9/Knh1_C"/>
</dbReference>
<dbReference type="GO" id="GO:0042546">
    <property type="term" value="P:cell wall biogenesis"/>
    <property type="evidence" value="ECO:0007669"/>
    <property type="project" value="InterPro"/>
</dbReference>
<evidence type="ECO:0000256" key="1">
    <source>
        <dbReference type="ARBA" id="ARBA00022729"/>
    </source>
</evidence>
<dbReference type="GO" id="GO:0031505">
    <property type="term" value="P:fungal-type cell wall organization"/>
    <property type="evidence" value="ECO:0007669"/>
    <property type="project" value="TreeGrafter"/>
</dbReference>
<dbReference type="RefSeq" id="XP_033572759.1">
    <property type="nucleotide sequence ID" value="XM_033729090.1"/>
</dbReference>
<sequence>MQFRLLALLAVLAPFTLADIQFTSPKAGDSMPGGGSITVEWKDSGESPAIADLKSYQLFLCAGGNDDATILQLTAITTSGTFTAGNKAIGTVGIGVGASTIKNAYFFKMISVATEGGQVINYSDRFSLTGMTGTFPPAYAAAAQAVTGTDGPPTVNQVADAANPAQPADPAAYNVPYTLQTGLTKFAPMQPVPPTSITKKSATPQYPTSAVTFAKTFLPTPKQVTTQTLSQTFSVKSMENSAPAAPMPSDDMAKFLRRWKD</sequence>
<dbReference type="OrthoDB" id="2432613at2759"/>
<evidence type="ECO:0000313" key="6">
    <source>
        <dbReference type="Proteomes" id="UP000504636"/>
    </source>
</evidence>
<evidence type="ECO:0000313" key="7">
    <source>
        <dbReference type="RefSeq" id="XP_033572759.1"/>
    </source>
</evidence>
<feature type="domain" description="Yeast cell wall synthesis Kre9/Knh1 C-terminal" evidence="3">
    <location>
        <begin position="171"/>
        <end position="251"/>
    </location>
</feature>
<keyword evidence="6" id="KW-1185">Reference proteome</keyword>
<evidence type="ECO:0000259" key="4">
    <source>
        <dbReference type="Pfam" id="PF10342"/>
    </source>
</evidence>
<reference evidence="7" key="3">
    <citation type="submission" date="2025-04" db="UniProtKB">
        <authorList>
            <consortium name="RefSeq"/>
        </authorList>
    </citation>
    <scope>IDENTIFICATION</scope>
    <source>
        <strain evidence="7">CBS 304.34</strain>
    </source>
</reference>
<accession>A0A6A6YCG7</accession>
<dbReference type="PANTHER" id="PTHR28154:SF1">
    <property type="entry name" value="CELL WALL SYNTHESIS PROTEIN KNH1-RELATED"/>
    <property type="match status" value="1"/>
</dbReference>
<reference evidence="5 7" key="1">
    <citation type="journal article" date="2020" name="Stud. Mycol.">
        <title>101 Dothideomycetes genomes: a test case for predicting lifestyles and emergence of pathogens.</title>
        <authorList>
            <person name="Haridas S."/>
            <person name="Albert R."/>
            <person name="Binder M."/>
            <person name="Bloem J."/>
            <person name="Labutti K."/>
            <person name="Salamov A."/>
            <person name="Andreopoulos B."/>
            <person name="Baker S."/>
            <person name="Barry K."/>
            <person name="Bills G."/>
            <person name="Bluhm B."/>
            <person name="Cannon C."/>
            <person name="Castanera R."/>
            <person name="Culley D."/>
            <person name="Daum C."/>
            <person name="Ezra D."/>
            <person name="Gonzalez J."/>
            <person name="Henrissat B."/>
            <person name="Kuo A."/>
            <person name="Liang C."/>
            <person name="Lipzen A."/>
            <person name="Lutzoni F."/>
            <person name="Magnuson J."/>
            <person name="Mondo S."/>
            <person name="Nolan M."/>
            <person name="Ohm R."/>
            <person name="Pangilinan J."/>
            <person name="Park H.-J."/>
            <person name="Ramirez L."/>
            <person name="Alfaro M."/>
            <person name="Sun H."/>
            <person name="Tritt A."/>
            <person name="Yoshinaga Y."/>
            <person name="Zwiers L.-H."/>
            <person name="Turgeon B."/>
            <person name="Goodwin S."/>
            <person name="Spatafora J."/>
            <person name="Crous P."/>
            <person name="Grigoriev I."/>
        </authorList>
    </citation>
    <scope>NUCLEOTIDE SEQUENCE</scope>
    <source>
        <strain evidence="5 7">CBS 304.34</strain>
    </source>
</reference>
<dbReference type="AlphaFoldDB" id="A0A6A6YCG7"/>
<dbReference type="GO" id="GO:0005576">
    <property type="term" value="C:extracellular region"/>
    <property type="evidence" value="ECO:0007669"/>
    <property type="project" value="TreeGrafter"/>
</dbReference>
<evidence type="ECO:0000313" key="5">
    <source>
        <dbReference type="EMBL" id="KAF2805795.1"/>
    </source>
</evidence>
<evidence type="ECO:0000256" key="2">
    <source>
        <dbReference type="SAM" id="SignalP"/>
    </source>
</evidence>
<dbReference type="Pfam" id="PF10342">
    <property type="entry name" value="Kre9_KNH"/>
    <property type="match status" value="1"/>
</dbReference>